<dbReference type="GO" id="GO:0002161">
    <property type="term" value="F:aminoacyl-tRNA deacylase activity"/>
    <property type="evidence" value="ECO:0007669"/>
    <property type="project" value="InterPro"/>
</dbReference>
<dbReference type="EMBL" id="CP011391">
    <property type="protein sequence ID" value="AMK54428.1"/>
    <property type="molecule type" value="Genomic_DNA"/>
</dbReference>
<keyword evidence="2 4" id="KW-0648">Protein biosynthesis</keyword>
<dbReference type="KEGG" id="fro:AALO17_12940"/>
<dbReference type="SUPFAM" id="SSF55826">
    <property type="entry name" value="YbaK/ProRS associated domain"/>
    <property type="match status" value="1"/>
</dbReference>
<dbReference type="PIRSF" id="PIRSF006181">
    <property type="entry name" value="EbsC_YbaK"/>
    <property type="match status" value="1"/>
</dbReference>
<dbReference type="InterPro" id="IPR004369">
    <property type="entry name" value="Prolyl-tRNA_editing_YbaK/EbsC"/>
</dbReference>
<dbReference type="CDD" id="cd00002">
    <property type="entry name" value="YbaK_deacylase"/>
    <property type="match status" value="1"/>
</dbReference>
<keyword evidence="3 4" id="KW-0456">Lyase</keyword>
<dbReference type="InterPro" id="IPR036754">
    <property type="entry name" value="YbaK/aa-tRNA-synt-asso_dom_sf"/>
</dbReference>
<dbReference type="EC" id="4.2.-.-" evidence="4"/>
<evidence type="ECO:0000256" key="1">
    <source>
        <dbReference type="ARBA" id="ARBA00009798"/>
    </source>
</evidence>
<evidence type="ECO:0000256" key="2">
    <source>
        <dbReference type="ARBA" id="ARBA00022917"/>
    </source>
</evidence>
<dbReference type="GO" id="GO:0016829">
    <property type="term" value="F:lyase activity"/>
    <property type="evidence" value="ECO:0007669"/>
    <property type="project" value="UniProtKB-KW"/>
</dbReference>
<evidence type="ECO:0000313" key="7">
    <source>
        <dbReference type="Proteomes" id="UP000069771"/>
    </source>
</evidence>
<dbReference type="STRING" id="1702221.AALO17_12940"/>
<organism evidence="6 7">
    <name type="scientific">Faecalibaculum rodentium</name>
    <dbReference type="NCBI Taxonomy" id="1702221"/>
    <lineage>
        <taxon>Bacteria</taxon>
        <taxon>Bacillati</taxon>
        <taxon>Bacillota</taxon>
        <taxon>Erysipelotrichia</taxon>
        <taxon>Erysipelotrichales</taxon>
        <taxon>Erysipelotrichaceae</taxon>
        <taxon>Faecalibaculum</taxon>
    </lineage>
</organism>
<feature type="domain" description="YbaK/aminoacyl-tRNA synthetase-associated" evidence="5">
    <location>
        <begin position="39"/>
        <end position="149"/>
    </location>
</feature>
<name>A0A140DUV1_9FIRM</name>
<evidence type="ECO:0000256" key="3">
    <source>
        <dbReference type="ARBA" id="ARBA00023239"/>
    </source>
</evidence>
<accession>A0A140DUV1</accession>
<protein>
    <recommendedName>
        <fullName evidence="4">Cys-tRNA(Pro)/Cys-tRNA(Cys) deacylase</fullName>
        <ecNumber evidence="4">4.2.-.-</ecNumber>
    </recommendedName>
</protein>
<dbReference type="Gene3D" id="3.90.960.10">
    <property type="entry name" value="YbaK/aminoacyl-tRNA synthetase-associated domain"/>
    <property type="match status" value="1"/>
</dbReference>
<gene>
    <name evidence="6" type="ORF">AALO17_12940</name>
</gene>
<comment type="similarity">
    <text evidence="1 4">Belongs to the prolyl-tRNA editing family. YbaK/EbsC subfamily.</text>
</comment>
<keyword evidence="7" id="KW-1185">Reference proteome</keyword>
<dbReference type="Pfam" id="PF04073">
    <property type="entry name" value="tRNA_edit"/>
    <property type="match status" value="1"/>
</dbReference>
<dbReference type="GeneID" id="78478021"/>
<dbReference type="PANTHER" id="PTHR30411:SF0">
    <property type="entry name" value="CYS-TRNA(PRO)_CYS-TRNA(CYS) DEACYLASE YBAK"/>
    <property type="match status" value="1"/>
</dbReference>
<dbReference type="Proteomes" id="UP000069771">
    <property type="component" value="Chromosome"/>
</dbReference>
<dbReference type="NCBIfam" id="TIGR00011">
    <property type="entry name" value="YbaK_EbsC"/>
    <property type="match status" value="1"/>
</dbReference>
<evidence type="ECO:0000256" key="4">
    <source>
        <dbReference type="PIRNR" id="PIRNR006181"/>
    </source>
</evidence>
<dbReference type="AlphaFoldDB" id="A0A140DUV1"/>
<evidence type="ECO:0000313" key="6">
    <source>
        <dbReference type="EMBL" id="AMK54428.1"/>
    </source>
</evidence>
<dbReference type="PATRIC" id="fig|1702221.3.peg.1248"/>
<dbReference type="PANTHER" id="PTHR30411">
    <property type="entry name" value="CYTOPLASMIC PROTEIN"/>
    <property type="match status" value="1"/>
</dbReference>
<sequence length="163" mass="17676">MHKSKVRTNAMRMLDRAKIPYEAVEYVHGSNDPVDGMSVAAGLGEDPASVFKTLVTQSGNSHFVFLVPVAEELDLKRCARAAGVKHLEMLPLKELTSVTGYVRGGCSPIGMKKKFRTFADSSLAGREEVYVSGGQIGLQLKMKPADLLRAVEITLADIARQGE</sequence>
<dbReference type="RefSeq" id="WP_067556798.1">
    <property type="nucleotide sequence ID" value="NZ_CAMTBT010000033.1"/>
</dbReference>
<dbReference type="InterPro" id="IPR007214">
    <property type="entry name" value="YbaK/aa-tRNA-synth-assoc-dom"/>
</dbReference>
<dbReference type="OrthoDB" id="9809296at2"/>
<reference evidence="6 7" key="1">
    <citation type="journal article" date="2016" name="Gut Pathog.">
        <title>Whole genome sequencing of "Faecalibaculum rodentium" ALO17, isolated from C57BL/6J laboratory mouse feces.</title>
        <authorList>
            <person name="Lim S."/>
            <person name="Chang D.H."/>
            <person name="Ahn S."/>
            <person name="Kim B.C."/>
        </authorList>
    </citation>
    <scope>NUCLEOTIDE SEQUENCE [LARGE SCALE GENOMIC DNA]</scope>
    <source>
        <strain evidence="6 7">Alo17</strain>
    </source>
</reference>
<proteinExistence type="inferred from homology"/>
<evidence type="ECO:0000259" key="5">
    <source>
        <dbReference type="Pfam" id="PF04073"/>
    </source>
</evidence>
<dbReference type="GO" id="GO:0006412">
    <property type="term" value="P:translation"/>
    <property type="evidence" value="ECO:0007669"/>
    <property type="project" value="UniProtKB-KW"/>
</dbReference>